<name>A0ABX1LQN7_9ACTN</name>
<feature type="compositionally biased region" description="Basic and acidic residues" evidence="1">
    <location>
        <begin position="144"/>
        <end position="153"/>
    </location>
</feature>
<evidence type="ECO:0000313" key="3">
    <source>
        <dbReference type="Proteomes" id="UP000556611"/>
    </source>
</evidence>
<dbReference type="Proteomes" id="UP000556611">
    <property type="component" value="Unassembled WGS sequence"/>
</dbReference>
<dbReference type="InterPro" id="IPR024747">
    <property type="entry name" value="Pyridox_Oxase-rel"/>
</dbReference>
<dbReference type="Gene3D" id="2.30.110.10">
    <property type="entry name" value="Electron Transport, Fmn-binding Protein, Chain A"/>
    <property type="match status" value="1"/>
</dbReference>
<keyword evidence="3" id="KW-1185">Reference proteome</keyword>
<accession>A0ABX1LQN7</accession>
<reference evidence="2 3" key="1">
    <citation type="submission" date="2020-04" db="EMBL/GenBank/DDBJ databases">
        <title>MicrobeNet Type strains.</title>
        <authorList>
            <person name="Nicholson A.C."/>
        </authorList>
    </citation>
    <scope>NUCLEOTIDE SEQUENCE [LARGE SCALE GENOMIC DNA]</scope>
    <source>
        <strain evidence="2 3">ATCC BAA-330</strain>
    </source>
</reference>
<comment type="caution">
    <text evidence="2">The sequence shown here is derived from an EMBL/GenBank/DDBJ whole genome shotgun (WGS) entry which is preliminary data.</text>
</comment>
<sequence>MPGSTDGKPLTSDQAWTQLAAENLGRLITSTEDGSIEVFPINYVRLSDVIMLRTDSGTMLSTITTSPKVVFEVDHQDLESRSTWSVVVHATAHIVSNDWARRLAASCGLHPIAAPYARHIVVLTPLSISGRTFGIGRAAAGPPHPDDSSETDTKGQTLS</sequence>
<proteinExistence type="predicted"/>
<feature type="region of interest" description="Disordered" evidence="1">
    <location>
        <begin position="137"/>
        <end position="159"/>
    </location>
</feature>
<dbReference type="InterPro" id="IPR012349">
    <property type="entry name" value="Split_barrel_FMN-bd"/>
</dbReference>
<dbReference type="EMBL" id="JABARZ010000035">
    <property type="protein sequence ID" value="NMD58401.1"/>
    <property type="molecule type" value="Genomic_DNA"/>
</dbReference>
<gene>
    <name evidence="2" type="ORF">HHU10_22555</name>
</gene>
<protein>
    <submittedName>
        <fullName evidence="2">Pyridoxamine 5'-phosphate oxidase family protein</fullName>
    </submittedName>
</protein>
<evidence type="ECO:0000256" key="1">
    <source>
        <dbReference type="SAM" id="MobiDB-lite"/>
    </source>
</evidence>
<organism evidence="2 3">
    <name type="scientific">Tsukamurella columbiensis</name>
    <dbReference type="NCBI Taxonomy" id="128509"/>
    <lineage>
        <taxon>Bacteria</taxon>
        <taxon>Bacillati</taxon>
        <taxon>Actinomycetota</taxon>
        <taxon>Actinomycetes</taxon>
        <taxon>Mycobacteriales</taxon>
        <taxon>Tsukamurellaceae</taxon>
        <taxon>Tsukamurella</taxon>
    </lineage>
</organism>
<evidence type="ECO:0000313" key="2">
    <source>
        <dbReference type="EMBL" id="NMD58401.1"/>
    </source>
</evidence>
<dbReference type="Pfam" id="PF12900">
    <property type="entry name" value="Pyridox_ox_2"/>
    <property type="match status" value="1"/>
</dbReference>
<dbReference type="SUPFAM" id="SSF50475">
    <property type="entry name" value="FMN-binding split barrel"/>
    <property type="match status" value="1"/>
</dbReference>
<dbReference type="RefSeq" id="WP_191834330.1">
    <property type="nucleotide sequence ID" value="NZ_JABARZ010000035.1"/>
</dbReference>